<evidence type="ECO:0000313" key="1">
    <source>
        <dbReference type="EMBL" id="EGO01197.1"/>
    </source>
</evidence>
<protein>
    <submittedName>
        <fullName evidence="1">Uncharacterized protein</fullName>
    </submittedName>
</protein>
<proteinExistence type="predicted"/>
<feature type="non-terminal residue" evidence="1">
    <location>
        <position position="1"/>
    </location>
</feature>
<accession>F8PRW2</accession>
<name>F8PRW2_SERL3</name>
<reference evidence="2" key="1">
    <citation type="journal article" date="2011" name="Science">
        <title>The plant cell wall-decomposing machinery underlies the functional diversity of forest fungi.</title>
        <authorList>
            <person name="Eastwood D.C."/>
            <person name="Floudas D."/>
            <person name="Binder M."/>
            <person name="Majcherczyk A."/>
            <person name="Schneider P."/>
            <person name="Aerts A."/>
            <person name="Asiegbu F.O."/>
            <person name="Baker S.E."/>
            <person name="Barry K."/>
            <person name="Bendiksby M."/>
            <person name="Blumentritt M."/>
            <person name="Coutinho P.M."/>
            <person name="Cullen D."/>
            <person name="de Vries R.P."/>
            <person name="Gathman A."/>
            <person name="Goodell B."/>
            <person name="Henrissat B."/>
            <person name="Ihrmark K."/>
            <person name="Kauserud H."/>
            <person name="Kohler A."/>
            <person name="LaButti K."/>
            <person name="Lapidus A."/>
            <person name="Lavin J.L."/>
            <person name="Lee Y.-H."/>
            <person name="Lindquist E."/>
            <person name="Lilly W."/>
            <person name="Lucas S."/>
            <person name="Morin E."/>
            <person name="Murat C."/>
            <person name="Oguiza J.A."/>
            <person name="Park J."/>
            <person name="Pisabarro A.G."/>
            <person name="Riley R."/>
            <person name="Rosling A."/>
            <person name="Salamov A."/>
            <person name="Schmidt O."/>
            <person name="Schmutz J."/>
            <person name="Skrede I."/>
            <person name="Stenlid J."/>
            <person name="Wiebenga A."/>
            <person name="Xie X."/>
            <person name="Kuees U."/>
            <person name="Hibbett D.S."/>
            <person name="Hoffmeister D."/>
            <person name="Hoegberg N."/>
            <person name="Martin F."/>
            <person name="Grigoriev I.V."/>
            <person name="Watkinson S.C."/>
        </authorList>
    </citation>
    <scope>NUCLEOTIDE SEQUENCE [LARGE SCALE GENOMIC DNA]</scope>
    <source>
        <strain evidence="2">strain S7.3</strain>
    </source>
</reference>
<gene>
    <name evidence="1" type="ORF">SERLA73DRAFT_134476</name>
</gene>
<dbReference type="InParanoid" id="F8PRW2"/>
<dbReference type="HOGENOM" id="CLU_2819699_0_0_1"/>
<dbReference type="Proteomes" id="UP000008063">
    <property type="component" value="Unassembled WGS sequence"/>
</dbReference>
<organism evidence="2">
    <name type="scientific">Serpula lacrymans var. lacrymans (strain S7.3)</name>
    <name type="common">Dry rot fungus</name>
    <dbReference type="NCBI Taxonomy" id="936435"/>
    <lineage>
        <taxon>Eukaryota</taxon>
        <taxon>Fungi</taxon>
        <taxon>Dikarya</taxon>
        <taxon>Basidiomycota</taxon>
        <taxon>Agaricomycotina</taxon>
        <taxon>Agaricomycetes</taxon>
        <taxon>Agaricomycetidae</taxon>
        <taxon>Boletales</taxon>
        <taxon>Coniophorineae</taxon>
        <taxon>Serpulaceae</taxon>
        <taxon>Serpula</taxon>
    </lineage>
</organism>
<dbReference type="AlphaFoldDB" id="F8PRW2"/>
<evidence type="ECO:0000313" key="2">
    <source>
        <dbReference type="Proteomes" id="UP000008063"/>
    </source>
</evidence>
<sequence length="67" mass="7313">GNVGSCSRAGRTRGWGILRGFVQHDGMRTRIVRIAPSMKQAFLPRCNNLVFSWCISPIGAHQGAQST</sequence>
<dbReference type="EMBL" id="GL945478">
    <property type="protein sequence ID" value="EGO01197.1"/>
    <property type="molecule type" value="Genomic_DNA"/>
</dbReference>
<keyword evidence="2" id="KW-1185">Reference proteome</keyword>